<keyword evidence="2" id="KW-0805">Transcription regulation</keyword>
<dbReference type="PANTHER" id="PTHR43133">
    <property type="entry name" value="RNA POLYMERASE ECF-TYPE SIGMA FACTO"/>
    <property type="match status" value="1"/>
</dbReference>
<dbReference type="NCBIfam" id="TIGR02937">
    <property type="entry name" value="sigma70-ECF"/>
    <property type="match status" value="1"/>
</dbReference>
<dbReference type="InterPro" id="IPR007627">
    <property type="entry name" value="RNA_pol_sigma70_r2"/>
</dbReference>
<evidence type="ECO:0000313" key="9">
    <source>
        <dbReference type="Proteomes" id="UP000320390"/>
    </source>
</evidence>
<dbReference type="GO" id="GO:0003677">
    <property type="term" value="F:DNA binding"/>
    <property type="evidence" value="ECO:0007669"/>
    <property type="project" value="UniProtKB-KW"/>
</dbReference>
<evidence type="ECO:0000256" key="3">
    <source>
        <dbReference type="ARBA" id="ARBA00023082"/>
    </source>
</evidence>
<keyword evidence="4" id="KW-0238">DNA-binding</keyword>
<dbReference type="InterPro" id="IPR036388">
    <property type="entry name" value="WH-like_DNA-bd_sf"/>
</dbReference>
<gene>
    <name evidence="8" type="primary">sigW_15</name>
    <name evidence="8" type="ORF">Poly30_34640</name>
</gene>
<dbReference type="Gene3D" id="1.10.1740.10">
    <property type="match status" value="1"/>
</dbReference>
<feature type="domain" description="RNA polymerase sigma factor 70 region 4 type 2" evidence="7">
    <location>
        <begin position="151"/>
        <end position="203"/>
    </location>
</feature>
<keyword evidence="3" id="KW-0731">Sigma factor</keyword>
<sequence length="220" mass="23986">MQERRGANTPGADDPEGAEGALARIVGGACGGDRGAFASLIRIFRPEVQRIALRLIGNHEDAEDVAQETFVRAWGQLGRFAEGHGSAEVAAERLGAWLVGISVHIVRDLQRKKSRAPRREAAAVAMQLAYRIAARRSDEPDAVVSERETQQLLNAALAALPERLRTALVLRTFEGLDYAAIAEITGLRANTVRTHVMQGRRALRRILGPALELDGEEEIR</sequence>
<organism evidence="8 9">
    <name type="scientific">Saltatorellus ferox</name>
    <dbReference type="NCBI Taxonomy" id="2528018"/>
    <lineage>
        <taxon>Bacteria</taxon>
        <taxon>Pseudomonadati</taxon>
        <taxon>Planctomycetota</taxon>
        <taxon>Planctomycetia</taxon>
        <taxon>Planctomycetia incertae sedis</taxon>
        <taxon>Saltatorellus</taxon>
    </lineage>
</organism>
<dbReference type="Gene3D" id="1.10.10.10">
    <property type="entry name" value="Winged helix-like DNA-binding domain superfamily/Winged helix DNA-binding domain"/>
    <property type="match status" value="1"/>
</dbReference>
<dbReference type="GO" id="GO:0016987">
    <property type="term" value="F:sigma factor activity"/>
    <property type="evidence" value="ECO:0007669"/>
    <property type="project" value="UniProtKB-KW"/>
</dbReference>
<feature type="domain" description="RNA polymerase sigma-70 region 2" evidence="6">
    <location>
        <begin position="40"/>
        <end position="115"/>
    </location>
</feature>
<keyword evidence="9" id="KW-1185">Reference proteome</keyword>
<dbReference type="GO" id="GO:0006352">
    <property type="term" value="P:DNA-templated transcription initiation"/>
    <property type="evidence" value="ECO:0007669"/>
    <property type="project" value="InterPro"/>
</dbReference>
<comment type="similarity">
    <text evidence="1">Belongs to the sigma-70 factor family. ECF subfamily.</text>
</comment>
<name>A0A518EV48_9BACT</name>
<proteinExistence type="inferred from homology"/>
<keyword evidence="5" id="KW-0804">Transcription</keyword>
<evidence type="ECO:0000256" key="4">
    <source>
        <dbReference type="ARBA" id="ARBA00023125"/>
    </source>
</evidence>
<dbReference type="Pfam" id="PF04542">
    <property type="entry name" value="Sigma70_r2"/>
    <property type="match status" value="1"/>
</dbReference>
<evidence type="ECO:0000259" key="7">
    <source>
        <dbReference type="Pfam" id="PF08281"/>
    </source>
</evidence>
<dbReference type="Proteomes" id="UP000320390">
    <property type="component" value="Chromosome"/>
</dbReference>
<accession>A0A518EV48</accession>
<dbReference type="InterPro" id="IPR013249">
    <property type="entry name" value="RNA_pol_sigma70_r4_t2"/>
</dbReference>
<protein>
    <submittedName>
        <fullName evidence="8">ECF RNA polymerase sigma factor SigW</fullName>
    </submittedName>
</protein>
<dbReference type="Pfam" id="PF08281">
    <property type="entry name" value="Sigma70_r4_2"/>
    <property type="match status" value="1"/>
</dbReference>
<dbReference type="InterPro" id="IPR013324">
    <property type="entry name" value="RNA_pol_sigma_r3/r4-like"/>
</dbReference>
<evidence type="ECO:0000256" key="5">
    <source>
        <dbReference type="ARBA" id="ARBA00023163"/>
    </source>
</evidence>
<evidence type="ECO:0000313" key="8">
    <source>
        <dbReference type="EMBL" id="QDV07928.1"/>
    </source>
</evidence>
<dbReference type="SUPFAM" id="SSF88659">
    <property type="entry name" value="Sigma3 and sigma4 domains of RNA polymerase sigma factors"/>
    <property type="match status" value="1"/>
</dbReference>
<dbReference type="AlphaFoldDB" id="A0A518EV48"/>
<evidence type="ECO:0000256" key="2">
    <source>
        <dbReference type="ARBA" id="ARBA00023015"/>
    </source>
</evidence>
<evidence type="ECO:0000259" key="6">
    <source>
        <dbReference type="Pfam" id="PF04542"/>
    </source>
</evidence>
<dbReference type="InterPro" id="IPR039425">
    <property type="entry name" value="RNA_pol_sigma-70-like"/>
</dbReference>
<dbReference type="InterPro" id="IPR014284">
    <property type="entry name" value="RNA_pol_sigma-70_dom"/>
</dbReference>
<dbReference type="SUPFAM" id="SSF88946">
    <property type="entry name" value="Sigma2 domain of RNA polymerase sigma factors"/>
    <property type="match status" value="1"/>
</dbReference>
<dbReference type="EMBL" id="CP036434">
    <property type="protein sequence ID" value="QDV07928.1"/>
    <property type="molecule type" value="Genomic_DNA"/>
</dbReference>
<reference evidence="8 9" key="1">
    <citation type="submission" date="2019-02" db="EMBL/GenBank/DDBJ databases">
        <title>Deep-cultivation of Planctomycetes and their phenomic and genomic characterization uncovers novel biology.</title>
        <authorList>
            <person name="Wiegand S."/>
            <person name="Jogler M."/>
            <person name="Boedeker C."/>
            <person name="Pinto D."/>
            <person name="Vollmers J."/>
            <person name="Rivas-Marin E."/>
            <person name="Kohn T."/>
            <person name="Peeters S.H."/>
            <person name="Heuer A."/>
            <person name="Rast P."/>
            <person name="Oberbeckmann S."/>
            <person name="Bunk B."/>
            <person name="Jeske O."/>
            <person name="Meyerdierks A."/>
            <person name="Storesund J.E."/>
            <person name="Kallscheuer N."/>
            <person name="Luecker S."/>
            <person name="Lage O.M."/>
            <person name="Pohl T."/>
            <person name="Merkel B.J."/>
            <person name="Hornburger P."/>
            <person name="Mueller R.-W."/>
            <person name="Bruemmer F."/>
            <person name="Labrenz M."/>
            <person name="Spormann A.M."/>
            <person name="Op den Camp H."/>
            <person name="Overmann J."/>
            <person name="Amann R."/>
            <person name="Jetten M.S.M."/>
            <person name="Mascher T."/>
            <person name="Medema M.H."/>
            <person name="Devos D.P."/>
            <person name="Kaster A.-K."/>
            <person name="Ovreas L."/>
            <person name="Rohde M."/>
            <person name="Galperin M.Y."/>
            <person name="Jogler C."/>
        </authorList>
    </citation>
    <scope>NUCLEOTIDE SEQUENCE [LARGE SCALE GENOMIC DNA]</scope>
    <source>
        <strain evidence="8 9">Poly30</strain>
    </source>
</reference>
<evidence type="ECO:0000256" key="1">
    <source>
        <dbReference type="ARBA" id="ARBA00010641"/>
    </source>
</evidence>
<dbReference type="InterPro" id="IPR013325">
    <property type="entry name" value="RNA_pol_sigma_r2"/>
</dbReference>
<dbReference type="PANTHER" id="PTHR43133:SF8">
    <property type="entry name" value="RNA POLYMERASE SIGMA FACTOR HI_1459-RELATED"/>
    <property type="match status" value="1"/>
</dbReference>